<dbReference type="AlphaFoldDB" id="A0A195C8D4"/>
<dbReference type="Proteomes" id="UP000078542">
    <property type="component" value="Unassembled WGS sequence"/>
</dbReference>
<protein>
    <submittedName>
        <fullName evidence="1">Uncharacterized protein</fullName>
    </submittedName>
</protein>
<sequence length="145" mass="16375">MVRSSKNLKRTVTMSTHGDNVTIGSSPYYFRYPRESVKAQNGRKTSRQNADDKPSLKLPVENNIIRATHRTSKSLERIEIVFEEMNNTCFAKAASVSSGWFTIFDYGTNYCNLHNLIVGAGLDRHAKFQELTNDAVCTQFNMAVC</sequence>
<dbReference type="PANTHER" id="PTHR38564:SF2">
    <property type="entry name" value="WU:FC46H12 PRECURSOR"/>
    <property type="match status" value="1"/>
</dbReference>
<name>A0A195C8D4_9HYME</name>
<keyword evidence="2" id="KW-1185">Reference proteome</keyword>
<evidence type="ECO:0000313" key="1">
    <source>
        <dbReference type="EMBL" id="KYM96393.1"/>
    </source>
</evidence>
<dbReference type="PANTHER" id="PTHR38564">
    <property type="entry name" value="SI:CH73-250A16.5-RELATED"/>
    <property type="match status" value="1"/>
</dbReference>
<accession>A0A195C8D4</accession>
<reference evidence="1 2" key="1">
    <citation type="submission" date="2016-03" db="EMBL/GenBank/DDBJ databases">
        <title>Cyphomyrmex costatus WGS genome.</title>
        <authorList>
            <person name="Nygaard S."/>
            <person name="Hu H."/>
            <person name="Boomsma J."/>
            <person name="Zhang G."/>
        </authorList>
    </citation>
    <scope>NUCLEOTIDE SEQUENCE [LARGE SCALE GENOMIC DNA]</scope>
    <source>
        <strain evidence="1">MS0001</strain>
        <tissue evidence="1">Whole body</tissue>
    </source>
</reference>
<proteinExistence type="predicted"/>
<gene>
    <name evidence="1" type="ORF">ALC62_13045</name>
</gene>
<evidence type="ECO:0000313" key="2">
    <source>
        <dbReference type="Proteomes" id="UP000078542"/>
    </source>
</evidence>
<dbReference type="EMBL" id="KQ978220">
    <property type="protein sequence ID" value="KYM96393.1"/>
    <property type="molecule type" value="Genomic_DNA"/>
</dbReference>
<organism evidence="1 2">
    <name type="scientific">Cyphomyrmex costatus</name>
    <dbReference type="NCBI Taxonomy" id="456900"/>
    <lineage>
        <taxon>Eukaryota</taxon>
        <taxon>Metazoa</taxon>
        <taxon>Ecdysozoa</taxon>
        <taxon>Arthropoda</taxon>
        <taxon>Hexapoda</taxon>
        <taxon>Insecta</taxon>
        <taxon>Pterygota</taxon>
        <taxon>Neoptera</taxon>
        <taxon>Endopterygota</taxon>
        <taxon>Hymenoptera</taxon>
        <taxon>Apocrita</taxon>
        <taxon>Aculeata</taxon>
        <taxon>Formicoidea</taxon>
        <taxon>Formicidae</taxon>
        <taxon>Myrmicinae</taxon>
        <taxon>Cyphomyrmex</taxon>
    </lineage>
</organism>